<comment type="caution">
    <text evidence="2">The sequence shown here is derived from an EMBL/GenBank/DDBJ whole genome shotgun (WGS) entry which is preliminary data.</text>
</comment>
<organism evidence="2 3">
    <name type="scientific">Pseudomonas fluorescens</name>
    <dbReference type="NCBI Taxonomy" id="294"/>
    <lineage>
        <taxon>Bacteria</taxon>
        <taxon>Pseudomonadati</taxon>
        <taxon>Pseudomonadota</taxon>
        <taxon>Gammaproteobacteria</taxon>
        <taxon>Pseudomonadales</taxon>
        <taxon>Pseudomonadaceae</taxon>
        <taxon>Pseudomonas</taxon>
    </lineage>
</organism>
<dbReference type="InterPro" id="IPR001387">
    <property type="entry name" value="Cro/C1-type_HTH"/>
</dbReference>
<dbReference type="RefSeq" id="WP_096795550.1">
    <property type="nucleotide sequence ID" value="NZ_NXHE01000007.1"/>
</dbReference>
<reference evidence="2 3" key="2">
    <citation type="submission" date="2017-10" db="EMBL/GenBank/DDBJ databases">
        <title>Rhizosphere-associated Pseudomonas modulate jasmonic acid/salicylic acid antagonism to induce systemic resistance to herbivores at the cost of susceptibility to pathogens.</title>
        <authorList>
            <person name="Haney C.H."/>
            <person name="Wiesmann C.L."/>
            <person name="Shapiro L.R."/>
            <person name="O'Sullivan L.R."/>
            <person name="Khorasani S."/>
            <person name="Melnyk R.A."/>
            <person name="Xiao L."/>
            <person name="Bush J."/>
            <person name="Carrillo J."/>
            <person name="Pierce N.E."/>
            <person name="Ausubel F.M."/>
        </authorList>
    </citation>
    <scope>NUCLEOTIDE SEQUENCE [LARGE SCALE GENOMIC DNA]</scope>
    <source>
        <strain evidence="2 3">CH229</strain>
    </source>
</reference>
<proteinExistence type="predicted"/>
<dbReference type="SMART" id="SM00530">
    <property type="entry name" value="HTH_XRE"/>
    <property type="match status" value="1"/>
</dbReference>
<dbReference type="PROSITE" id="PS50943">
    <property type="entry name" value="HTH_CROC1"/>
    <property type="match status" value="1"/>
</dbReference>
<protein>
    <submittedName>
        <fullName evidence="2">Transcriptional regulator</fullName>
    </submittedName>
</protein>
<gene>
    <name evidence="2" type="ORF">CP335_08360</name>
</gene>
<evidence type="ECO:0000259" key="1">
    <source>
        <dbReference type="PROSITE" id="PS50943"/>
    </source>
</evidence>
<evidence type="ECO:0000313" key="2">
    <source>
        <dbReference type="EMBL" id="PCM50203.1"/>
    </source>
</evidence>
<reference evidence="2 3" key="1">
    <citation type="submission" date="2017-09" db="EMBL/GenBank/DDBJ databases">
        <authorList>
            <person name="Haney C."/>
            <person name="Melnyk R."/>
        </authorList>
    </citation>
    <scope>NUCLEOTIDE SEQUENCE [LARGE SCALE GENOMIC DNA]</scope>
    <source>
        <strain evidence="2 3">CH229</strain>
    </source>
</reference>
<dbReference type="GO" id="GO:0003677">
    <property type="term" value="F:DNA binding"/>
    <property type="evidence" value="ECO:0007669"/>
    <property type="project" value="InterPro"/>
</dbReference>
<dbReference type="CDD" id="cd00093">
    <property type="entry name" value="HTH_XRE"/>
    <property type="match status" value="1"/>
</dbReference>
<dbReference type="InterPro" id="IPR010982">
    <property type="entry name" value="Lambda_DNA-bd_dom_sf"/>
</dbReference>
<dbReference type="Proteomes" id="UP000218643">
    <property type="component" value="Unassembled WGS sequence"/>
</dbReference>
<dbReference type="AlphaFoldDB" id="A0A854X9G7"/>
<dbReference type="EMBL" id="NXHE01000007">
    <property type="protein sequence ID" value="PCM50203.1"/>
    <property type="molecule type" value="Genomic_DNA"/>
</dbReference>
<sequence length="153" mass="16589">MSLRRPYAAVLQLLRKSKGLHQQAISAEVAQPYVSLLEASKANATVDVTKALADALGVNSATFFGLVIAASQQVTPRNVMLEAIAEMEALGLADTVLPATPDKLEAPRVIEGRKRMQQVQELKALGHSRAEVARELGCTWTTVNRLWGEKPDD</sequence>
<dbReference type="SUPFAM" id="SSF47413">
    <property type="entry name" value="lambda repressor-like DNA-binding domains"/>
    <property type="match status" value="1"/>
</dbReference>
<accession>A0A854X9G7</accession>
<dbReference type="Gene3D" id="1.10.260.40">
    <property type="entry name" value="lambda repressor-like DNA-binding domains"/>
    <property type="match status" value="1"/>
</dbReference>
<evidence type="ECO:0000313" key="3">
    <source>
        <dbReference type="Proteomes" id="UP000218643"/>
    </source>
</evidence>
<name>A0A854X9G7_PSEFL</name>
<feature type="domain" description="HTH cro/C1-type" evidence="1">
    <location>
        <begin position="11"/>
        <end position="63"/>
    </location>
</feature>